<evidence type="ECO:0000256" key="1">
    <source>
        <dbReference type="SAM" id="MobiDB-lite"/>
    </source>
</evidence>
<evidence type="ECO:0000313" key="2">
    <source>
        <dbReference type="EMBL" id="RXH25582.1"/>
    </source>
</evidence>
<feature type="region of interest" description="Disordered" evidence="1">
    <location>
        <begin position="51"/>
        <end position="72"/>
    </location>
</feature>
<name>A0A4Q0S115_9BRAD</name>
<dbReference type="EMBL" id="LBJQ01000085">
    <property type="protein sequence ID" value="RXH25582.1"/>
    <property type="molecule type" value="Genomic_DNA"/>
</dbReference>
<proteinExistence type="predicted"/>
<accession>A0A4Q0S115</accession>
<reference evidence="2 3" key="1">
    <citation type="submission" date="2015-04" db="EMBL/GenBank/DDBJ databases">
        <title>Comparative genomics of rhizobia nodulating Arachis hypogaea in China.</title>
        <authorList>
            <person name="Li Y."/>
        </authorList>
    </citation>
    <scope>NUCLEOTIDE SEQUENCE [LARGE SCALE GENOMIC DNA]</scope>
    <source>
        <strain evidence="2 3">CCBAU 51757</strain>
    </source>
</reference>
<feature type="compositionally biased region" description="Low complexity" evidence="1">
    <location>
        <begin position="54"/>
        <end position="72"/>
    </location>
</feature>
<comment type="caution">
    <text evidence="2">The sequence shown here is derived from an EMBL/GenBank/DDBJ whole genome shotgun (WGS) entry which is preliminary data.</text>
</comment>
<keyword evidence="3" id="KW-1185">Reference proteome</keyword>
<protein>
    <submittedName>
        <fullName evidence="2">Uncharacterized protein</fullName>
    </submittedName>
</protein>
<dbReference type="Proteomes" id="UP000289546">
    <property type="component" value="Unassembled WGS sequence"/>
</dbReference>
<sequence length="72" mass="7690">MFGSPGCGCFKITSGGRGHVDKAQGRRRLRALGLVGPLSDEQKKTADEVLAPHMGMMPMMQGRMGAMPMQGK</sequence>
<dbReference type="AlphaFoldDB" id="A0A4Q0S115"/>
<organism evidence="2 3">
    <name type="scientific">Bradyrhizobium nanningense</name>
    <dbReference type="NCBI Taxonomy" id="1325118"/>
    <lineage>
        <taxon>Bacteria</taxon>
        <taxon>Pseudomonadati</taxon>
        <taxon>Pseudomonadota</taxon>
        <taxon>Alphaproteobacteria</taxon>
        <taxon>Hyphomicrobiales</taxon>
        <taxon>Nitrobacteraceae</taxon>
        <taxon>Bradyrhizobium</taxon>
    </lineage>
</organism>
<evidence type="ECO:0000313" key="3">
    <source>
        <dbReference type="Proteomes" id="UP000289546"/>
    </source>
</evidence>
<gene>
    <name evidence="2" type="ORF">XH99_23460</name>
</gene>